<accession>A0A1K0GZ44</accession>
<evidence type="ECO:0000256" key="1">
    <source>
        <dbReference type="SAM" id="MobiDB-lite"/>
    </source>
</evidence>
<evidence type="ECO:0008006" key="5">
    <source>
        <dbReference type="Google" id="ProtNLM"/>
    </source>
</evidence>
<feature type="compositionally biased region" description="Low complexity" evidence="1">
    <location>
        <begin position="60"/>
        <end position="73"/>
    </location>
</feature>
<dbReference type="Proteomes" id="UP000182486">
    <property type="component" value="Unassembled WGS sequence"/>
</dbReference>
<keyword evidence="2" id="KW-0732">Signal</keyword>
<protein>
    <recommendedName>
        <fullName evidence="5">SurA-like protein</fullName>
    </recommendedName>
</protein>
<dbReference type="AlphaFoldDB" id="A0A1K0GZ44"/>
<sequence>MTMQRARRLASTAVVAVLAVAGLTACQQSPDVAAYTAGGKITEDRIQVIYDQVRDQLTEARAQAQRQGEASGATEELPPPVMPIKQQDVLNTLLSVDILRKSAQAHGVSPAGSPTVEQVAQARNYSPEWEFTQLYAETYRLRTALQSAVKPAQLTEADLRDVFGRLVKGGAADPNSKFEEFQSTLSPENKSLLESYVAMRTELERVVADQKVKINPRYGAQQVTLLSAQGADGKDVPLVVLSLSGDDAEDAYVTDVSAVTTVA</sequence>
<organism evidence="3 4">
    <name type="scientific">Couchioplanes caeruleus subsp. caeruleus</name>
    <dbReference type="NCBI Taxonomy" id="56427"/>
    <lineage>
        <taxon>Bacteria</taxon>
        <taxon>Bacillati</taxon>
        <taxon>Actinomycetota</taxon>
        <taxon>Actinomycetes</taxon>
        <taxon>Micromonosporales</taxon>
        <taxon>Micromonosporaceae</taxon>
        <taxon>Couchioplanes</taxon>
    </lineage>
</organism>
<evidence type="ECO:0000313" key="3">
    <source>
        <dbReference type="EMBL" id="OJF14699.1"/>
    </source>
</evidence>
<evidence type="ECO:0000313" key="4">
    <source>
        <dbReference type="Proteomes" id="UP000182486"/>
    </source>
</evidence>
<dbReference type="EMBL" id="MEIA01000090">
    <property type="protein sequence ID" value="OJF14699.1"/>
    <property type="molecule type" value="Genomic_DNA"/>
</dbReference>
<gene>
    <name evidence="3" type="ORF">BG844_08680</name>
</gene>
<dbReference type="PROSITE" id="PS51257">
    <property type="entry name" value="PROKAR_LIPOPROTEIN"/>
    <property type="match status" value="1"/>
</dbReference>
<name>A0A1K0GZ44_9ACTN</name>
<keyword evidence="4" id="KW-1185">Reference proteome</keyword>
<proteinExistence type="predicted"/>
<comment type="caution">
    <text evidence="3">The sequence shown here is derived from an EMBL/GenBank/DDBJ whole genome shotgun (WGS) entry which is preliminary data.</text>
</comment>
<feature type="region of interest" description="Disordered" evidence="1">
    <location>
        <begin position="60"/>
        <end position="81"/>
    </location>
</feature>
<reference evidence="3 4" key="1">
    <citation type="submission" date="2016-09" db="EMBL/GenBank/DDBJ databases">
        <title>Couchioplanes caeruleus draft genome sequence.</title>
        <authorList>
            <person name="Sheehan J."/>
            <person name="Caffrey P."/>
        </authorList>
    </citation>
    <scope>NUCLEOTIDE SEQUENCE [LARGE SCALE GENOMIC DNA]</scope>
    <source>
        <strain evidence="3 4">DSM 43634</strain>
    </source>
</reference>
<feature type="signal peptide" evidence="2">
    <location>
        <begin position="1"/>
        <end position="25"/>
    </location>
</feature>
<feature type="chain" id="PRO_5039384821" description="SurA-like protein" evidence="2">
    <location>
        <begin position="26"/>
        <end position="263"/>
    </location>
</feature>
<evidence type="ECO:0000256" key="2">
    <source>
        <dbReference type="SAM" id="SignalP"/>
    </source>
</evidence>
<dbReference type="RefSeq" id="WP_071804356.1">
    <property type="nucleotide sequence ID" value="NZ_MEIA01000090.1"/>
</dbReference>